<dbReference type="AlphaFoldDB" id="A0A224XTP8"/>
<evidence type="ECO:0000313" key="2">
    <source>
        <dbReference type="EMBL" id="JAW15916.1"/>
    </source>
</evidence>
<feature type="signal peptide" evidence="1">
    <location>
        <begin position="1"/>
        <end position="18"/>
    </location>
</feature>
<proteinExistence type="predicted"/>
<dbReference type="EMBL" id="GFTR01000510">
    <property type="protein sequence ID" value="JAW15916.1"/>
    <property type="molecule type" value="Transcribed_RNA"/>
</dbReference>
<keyword evidence="1" id="KW-0732">Signal</keyword>
<name>A0A224XTP8_9HEMI</name>
<reference evidence="2" key="1">
    <citation type="journal article" date="2018" name="PLoS Negl. Trop. Dis.">
        <title>An insight into the salivary gland and fat body transcriptome of Panstrongylus lignarius (Hemiptera: Heteroptera), the main vector of Chagas disease in Peru.</title>
        <authorList>
            <person name="Nevoa J.C."/>
            <person name="Mendes M.T."/>
            <person name="da Silva M.V."/>
            <person name="Soares S.C."/>
            <person name="Oliveira C.J.F."/>
            <person name="Ribeiro J.M.C."/>
        </authorList>
    </citation>
    <scope>NUCLEOTIDE SEQUENCE</scope>
</reference>
<protein>
    <submittedName>
        <fullName evidence="2">Putative secreted protein</fullName>
    </submittedName>
</protein>
<sequence>MLLYKFIFLATAPYLVTANTGHLGLNLAKSIADLPVVVTTIIPLACAFNEASTADMQIACAGSTGGAAAFVSVL</sequence>
<organism evidence="2">
    <name type="scientific">Panstrongylus lignarius</name>
    <dbReference type="NCBI Taxonomy" id="156445"/>
    <lineage>
        <taxon>Eukaryota</taxon>
        <taxon>Metazoa</taxon>
        <taxon>Ecdysozoa</taxon>
        <taxon>Arthropoda</taxon>
        <taxon>Hexapoda</taxon>
        <taxon>Insecta</taxon>
        <taxon>Pterygota</taxon>
        <taxon>Neoptera</taxon>
        <taxon>Paraneoptera</taxon>
        <taxon>Hemiptera</taxon>
        <taxon>Heteroptera</taxon>
        <taxon>Panheteroptera</taxon>
        <taxon>Cimicomorpha</taxon>
        <taxon>Reduviidae</taxon>
        <taxon>Triatominae</taxon>
        <taxon>Panstrongylus</taxon>
    </lineage>
</organism>
<evidence type="ECO:0000256" key="1">
    <source>
        <dbReference type="SAM" id="SignalP"/>
    </source>
</evidence>
<feature type="chain" id="PRO_5012578562" evidence="1">
    <location>
        <begin position="19"/>
        <end position="74"/>
    </location>
</feature>
<accession>A0A224XTP8</accession>